<evidence type="ECO:0000313" key="3">
    <source>
        <dbReference type="EMBL" id="KAG2906510.1"/>
    </source>
</evidence>
<dbReference type="EMBL" id="MJFZ01000710">
    <property type="protein sequence ID" value="RAW25803.1"/>
    <property type="molecule type" value="Genomic_DNA"/>
</dbReference>
<evidence type="ECO:0000313" key="5">
    <source>
        <dbReference type="EMBL" id="KAG6952793.1"/>
    </source>
</evidence>
<dbReference type="Proteomes" id="UP000697107">
    <property type="component" value="Unassembled WGS sequence"/>
</dbReference>
<dbReference type="Proteomes" id="UP000735874">
    <property type="component" value="Unassembled WGS sequence"/>
</dbReference>
<comment type="caution">
    <text evidence="6">The sequence shown here is derived from an EMBL/GenBank/DDBJ whole genome shotgun (WGS) entry which is preliminary data.</text>
</comment>
<reference evidence="1" key="2">
    <citation type="submission" date="2018-10" db="EMBL/GenBank/DDBJ databases">
        <title>Effector identification in a new, highly contiguous assembly of the strawberry crown rot pathogen Phytophthora cactorum.</title>
        <authorList>
            <person name="Armitage A.D."/>
            <person name="Nellist C.F."/>
            <person name="Bates H."/>
            <person name="Vickerstaff R.J."/>
            <person name="Harrison R.J."/>
        </authorList>
    </citation>
    <scope>NUCLEOTIDE SEQUENCE</scope>
    <source>
        <strain evidence="1">15-7</strain>
        <strain evidence="2">4032</strain>
        <strain evidence="3">4040</strain>
        <strain evidence="4">P415</strain>
    </source>
</reference>
<organism evidence="6 7">
    <name type="scientific">Phytophthora cactorum</name>
    <dbReference type="NCBI Taxonomy" id="29920"/>
    <lineage>
        <taxon>Eukaryota</taxon>
        <taxon>Sar</taxon>
        <taxon>Stramenopiles</taxon>
        <taxon>Oomycota</taxon>
        <taxon>Peronosporomycetes</taxon>
        <taxon>Peronosporales</taxon>
        <taxon>Peronosporaceae</taxon>
        <taxon>Phytophthora</taxon>
    </lineage>
</organism>
<reference evidence="6 7" key="1">
    <citation type="submission" date="2018-01" db="EMBL/GenBank/DDBJ databases">
        <title>Draft genome of the strawberry crown rot pathogen Phytophthora cactorum.</title>
        <authorList>
            <person name="Armitage A.D."/>
            <person name="Lysoe E."/>
            <person name="Nellist C.F."/>
            <person name="Harrison R.J."/>
            <person name="Brurberg M.B."/>
        </authorList>
    </citation>
    <scope>NUCLEOTIDE SEQUENCE [LARGE SCALE GENOMIC DNA]</scope>
    <source>
        <strain evidence="6 7">10300</strain>
    </source>
</reference>
<dbReference type="EMBL" id="RCMI01000820">
    <property type="protein sequence ID" value="KAG2896892.1"/>
    <property type="molecule type" value="Genomic_DNA"/>
</dbReference>
<dbReference type="OrthoDB" id="89208at2759"/>
<dbReference type="EMBL" id="RCML01000405">
    <property type="protein sequence ID" value="KAG2977992.1"/>
    <property type="molecule type" value="Genomic_DNA"/>
</dbReference>
<dbReference type="Proteomes" id="UP000736787">
    <property type="component" value="Unassembled WGS sequence"/>
</dbReference>
<gene>
    <name evidence="5" type="ORF">JG687_00012774</name>
    <name evidence="6" type="ORF">PC110_g17784</name>
    <name evidence="1" type="ORF">PC113_g17980</name>
    <name evidence="2" type="ORF">PC115_g17379</name>
    <name evidence="3" type="ORF">PC117_g20496</name>
    <name evidence="4" type="ORF">PC118_g12534</name>
</gene>
<dbReference type="Proteomes" id="UP000251314">
    <property type="component" value="Unassembled WGS sequence"/>
</dbReference>
<evidence type="ECO:0000313" key="1">
    <source>
        <dbReference type="EMBL" id="KAG2846436.1"/>
    </source>
</evidence>
<dbReference type="Proteomes" id="UP000774804">
    <property type="component" value="Unassembled WGS sequence"/>
</dbReference>
<name>A0A329RM52_9STRA</name>
<proteinExistence type="predicted"/>
<dbReference type="VEuPathDB" id="FungiDB:PC110_g17784"/>
<dbReference type="EMBL" id="RCMG01000812">
    <property type="protein sequence ID" value="KAG2846436.1"/>
    <property type="molecule type" value="Genomic_DNA"/>
</dbReference>
<dbReference type="Proteomes" id="UP000688947">
    <property type="component" value="Unassembled WGS sequence"/>
</dbReference>
<keyword evidence="7" id="KW-1185">Reference proteome</keyword>
<reference evidence="5" key="3">
    <citation type="submission" date="2021-01" db="EMBL/GenBank/DDBJ databases">
        <title>Phytophthora aleatoria, a newly-described species from Pinus radiata is distinct from Phytophthora cactorum isolates based on comparative genomics.</title>
        <authorList>
            <person name="Mcdougal R."/>
            <person name="Panda P."/>
            <person name="Williams N."/>
            <person name="Studholme D.J."/>
        </authorList>
    </citation>
    <scope>NUCLEOTIDE SEQUENCE</scope>
    <source>
        <strain evidence="5">NZFS 3830</strain>
    </source>
</reference>
<accession>A0A329RM52</accession>
<dbReference type="AlphaFoldDB" id="A0A329RM52"/>
<evidence type="ECO:0000313" key="7">
    <source>
        <dbReference type="Proteomes" id="UP000251314"/>
    </source>
</evidence>
<dbReference type="EMBL" id="RCMK01000957">
    <property type="protein sequence ID" value="KAG2906510.1"/>
    <property type="molecule type" value="Genomic_DNA"/>
</dbReference>
<dbReference type="EMBL" id="JAENGZ010000886">
    <property type="protein sequence ID" value="KAG6952793.1"/>
    <property type="molecule type" value="Genomic_DNA"/>
</dbReference>
<protein>
    <submittedName>
        <fullName evidence="6">Uncharacterized protein</fullName>
    </submittedName>
</protein>
<sequence>MTTYPPEQWNVSAYVGVNVEMQNRTNNPIESYNRRVKQAVGSHPTLPDFVAKVKLEAGRHLQLLDDITNHRRAPPPHADPVTVPIPEAYNTAFKLLKRRSGKK</sequence>
<evidence type="ECO:0000313" key="4">
    <source>
        <dbReference type="EMBL" id="KAG2977992.1"/>
    </source>
</evidence>
<evidence type="ECO:0000313" key="6">
    <source>
        <dbReference type="EMBL" id="RAW25803.1"/>
    </source>
</evidence>
<evidence type="ECO:0000313" key="2">
    <source>
        <dbReference type="EMBL" id="KAG2896892.1"/>
    </source>
</evidence>